<accession>A2CA60</accession>
<gene>
    <name evidence="1" type="ordered locus">P9303_16261</name>
</gene>
<dbReference type="KEGG" id="pmf:P9303_16261"/>
<reference evidence="1 2" key="1">
    <citation type="journal article" date="2007" name="PLoS Genet.">
        <title>Patterns and implications of gene gain and loss in the evolution of Prochlorococcus.</title>
        <authorList>
            <person name="Kettler G.C."/>
            <person name="Martiny A.C."/>
            <person name="Huang K."/>
            <person name="Zucker J."/>
            <person name="Coleman M.L."/>
            <person name="Rodrigue S."/>
            <person name="Chen F."/>
            <person name="Lapidus A."/>
            <person name="Ferriera S."/>
            <person name="Johnson J."/>
            <person name="Steglich C."/>
            <person name="Church G.M."/>
            <person name="Richardson P."/>
            <person name="Chisholm S.W."/>
        </authorList>
    </citation>
    <scope>NUCLEOTIDE SEQUENCE [LARGE SCALE GENOMIC DNA]</scope>
    <source>
        <strain evidence="1 2">MIT 9303</strain>
    </source>
</reference>
<dbReference type="AlphaFoldDB" id="A2CA60"/>
<name>A2CA60_PROM3</name>
<evidence type="ECO:0000313" key="1">
    <source>
        <dbReference type="EMBL" id="ABM78370.1"/>
    </source>
</evidence>
<protein>
    <submittedName>
        <fullName evidence="1">Uncharacterized protein</fullName>
    </submittedName>
</protein>
<dbReference type="HOGENOM" id="CLU_3102513_0_0_3"/>
<proteinExistence type="predicted"/>
<dbReference type="Proteomes" id="UP000002274">
    <property type="component" value="Chromosome"/>
</dbReference>
<evidence type="ECO:0000313" key="2">
    <source>
        <dbReference type="Proteomes" id="UP000002274"/>
    </source>
</evidence>
<dbReference type="EMBL" id="CP000554">
    <property type="protein sequence ID" value="ABM78370.1"/>
    <property type="molecule type" value="Genomic_DNA"/>
</dbReference>
<sequence length="51" mass="5866">MERGIPQAPWIKLASQIESSLANICGDQNLLELLSRNRNHRRDSFSCLARR</sequence>
<organism evidence="1 2">
    <name type="scientific">Prochlorococcus marinus (strain MIT 9303)</name>
    <dbReference type="NCBI Taxonomy" id="59922"/>
    <lineage>
        <taxon>Bacteria</taxon>
        <taxon>Bacillati</taxon>
        <taxon>Cyanobacteriota</taxon>
        <taxon>Cyanophyceae</taxon>
        <taxon>Synechococcales</taxon>
        <taxon>Prochlorococcaceae</taxon>
        <taxon>Prochlorococcus</taxon>
    </lineage>
</organism>